<reference evidence="1 2" key="1">
    <citation type="submission" date="2017-09" db="EMBL/GenBank/DDBJ databases">
        <title>Depth-based differentiation of microbial function through sediment-hosted aquifers and enrichment of novel symbionts in the deep terrestrial subsurface.</title>
        <authorList>
            <person name="Probst A.J."/>
            <person name="Ladd B."/>
            <person name="Jarett J.K."/>
            <person name="Geller-Mcgrath D.E."/>
            <person name="Sieber C.M."/>
            <person name="Emerson J.B."/>
            <person name="Anantharaman K."/>
            <person name="Thomas B.C."/>
            <person name="Malmstrom R."/>
            <person name="Stieglmeier M."/>
            <person name="Klingl A."/>
            <person name="Woyke T."/>
            <person name="Ryan C.M."/>
            <person name="Banfield J.F."/>
        </authorList>
    </citation>
    <scope>NUCLEOTIDE SEQUENCE [LARGE SCALE GENOMIC DNA]</scope>
    <source>
        <strain evidence="1">CG07_land_8_20_14_0_80_42_15</strain>
    </source>
</reference>
<proteinExistence type="predicted"/>
<dbReference type="EMBL" id="PEWV01000010">
    <property type="protein sequence ID" value="PIU42326.1"/>
    <property type="molecule type" value="Genomic_DNA"/>
</dbReference>
<dbReference type="AlphaFoldDB" id="A0A2J0L4U3"/>
<sequence>MRELLFRNLTTQGAHRRDLFISEVVTQGDTVIKTQRRSVYFIKDCVQVDSPSNPDQLKRLNEDAETKKKHFYVIKKHDTTTGEDKLYCKVDGFLYVVLGNYVYLVAYENSFKIDVKKKELSAS</sequence>
<protein>
    <submittedName>
        <fullName evidence="1">Uncharacterized protein</fullName>
    </submittedName>
</protein>
<evidence type="ECO:0000313" key="2">
    <source>
        <dbReference type="Proteomes" id="UP000230052"/>
    </source>
</evidence>
<evidence type="ECO:0000313" key="1">
    <source>
        <dbReference type="EMBL" id="PIU42326.1"/>
    </source>
</evidence>
<dbReference type="Proteomes" id="UP000230052">
    <property type="component" value="Unassembled WGS sequence"/>
</dbReference>
<organism evidence="1 2">
    <name type="scientific">Candidatus Aquitaenariimonas noxiae</name>
    <dbReference type="NCBI Taxonomy" id="1974741"/>
    <lineage>
        <taxon>Bacteria</taxon>
        <taxon>Pseudomonadati</taxon>
        <taxon>Candidatus Omnitrophota</taxon>
        <taxon>Candidatus Aquitaenariimonas</taxon>
    </lineage>
</organism>
<accession>A0A2J0L4U3</accession>
<comment type="caution">
    <text evidence="1">The sequence shown here is derived from an EMBL/GenBank/DDBJ whole genome shotgun (WGS) entry which is preliminary data.</text>
</comment>
<name>A0A2J0L4U3_9BACT</name>
<gene>
    <name evidence="1" type="ORF">COS99_00890</name>
</gene>